<dbReference type="OrthoDB" id="420519at2759"/>
<evidence type="ECO:0000256" key="4">
    <source>
        <dbReference type="ARBA" id="ARBA00022989"/>
    </source>
</evidence>
<dbReference type="AlphaFoldDB" id="A0A3S0ZG99"/>
<keyword evidence="5 7" id="KW-0472">Membrane</keyword>
<evidence type="ECO:0000313" key="9">
    <source>
        <dbReference type="Proteomes" id="UP000271974"/>
    </source>
</evidence>
<feature type="transmembrane region" description="Helical" evidence="7">
    <location>
        <begin position="136"/>
        <end position="156"/>
    </location>
</feature>
<dbReference type="InterPro" id="IPR007603">
    <property type="entry name" value="Choline_transptr-like"/>
</dbReference>
<organism evidence="8 9">
    <name type="scientific">Elysia chlorotica</name>
    <name type="common">Eastern emerald elysia</name>
    <name type="synonym">Sea slug</name>
    <dbReference type="NCBI Taxonomy" id="188477"/>
    <lineage>
        <taxon>Eukaryota</taxon>
        <taxon>Metazoa</taxon>
        <taxon>Spiralia</taxon>
        <taxon>Lophotrochozoa</taxon>
        <taxon>Mollusca</taxon>
        <taxon>Gastropoda</taxon>
        <taxon>Heterobranchia</taxon>
        <taxon>Euthyneura</taxon>
        <taxon>Panpulmonata</taxon>
        <taxon>Sacoglossa</taxon>
        <taxon>Placobranchoidea</taxon>
        <taxon>Plakobranchidae</taxon>
        <taxon>Elysia</taxon>
    </lineage>
</organism>
<comment type="similarity">
    <text evidence="2 7">Belongs to the CTL (choline transporter-like) family.</text>
</comment>
<feature type="transmembrane region" description="Helical" evidence="7">
    <location>
        <begin position="245"/>
        <end position="267"/>
    </location>
</feature>
<keyword evidence="4 7" id="KW-1133">Transmembrane helix</keyword>
<evidence type="ECO:0000256" key="6">
    <source>
        <dbReference type="ARBA" id="ARBA00023180"/>
    </source>
</evidence>
<gene>
    <name evidence="8" type="ORF">EGW08_015274</name>
</gene>
<protein>
    <recommendedName>
        <fullName evidence="7">Choline transporter-like protein</fullName>
    </recommendedName>
</protein>
<dbReference type="STRING" id="188477.A0A3S0ZG99"/>
<feature type="transmembrane region" description="Helical" evidence="7">
    <location>
        <begin position="273"/>
        <end position="290"/>
    </location>
</feature>
<reference evidence="8 9" key="1">
    <citation type="submission" date="2019-01" db="EMBL/GenBank/DDBJ databases">
        <title>A draft genome assembly of the solar-powered sea slug Elysia chlorotica.</title>
        <authorList>
            <person name="Cai H."/>
            <person name="Li Q."/>
            <person name="Fang X."/>
            <person name="Li J."/>
            <person name="Curtis N.E."/>
            <person name="Altenburger A."/>
            <person name="Shibata T."/>
            <person name="Feng M."/>
            <person name="Maeda T."/>
            <person name="Schwartz J.A."/>
            <person name="Shigenobu S."/>
            <person name="Lundholm N."/>
            <person name="Nishiyama T."/>
            <person name="Yang H."/>
            <person name="Hasebe M."/>
            <person name="Li S."/>
            <person name="Pierce S.K."/>
            <person name="Wang J."/>
        </authorList>
    </citation>
    <scope>NUCLEOTIDE SEQUENCE [LARGE SCALE GENOMIC DNA]</scope>
    <source>
        <strain evidence="8">EC2010</strain>
        <tissue evidence="8">Whole organism of an adult</tissue>
    </source>
</reference>
<dbReference type="Proteomes" id="UP000271974">
    <property type="component" value="Unassembled WGS sequence"/>
</dbReference>
<comment type="subcellular location">
    <subcellularLocation>
        <location evidence="7">Cell membrane</location>
        <topology evidence="7">Multi-pass membrane protein</topology>
    </subcellularLocation>
    <subcellularLocation>
        <location evidence="1">Membrane</location>
        <topology evidence="1">Multi-pass membrane protein</topology>
    </subcellularLocation>
</comment>
<evidence type="ECO:0000256" key="1">
    <source>
        <dbReference type="ARBA" id="ARBA00004141"/>
    </source>
</evidence>
<dbReference type="Pfam" id="PF04515">
    <property type="entry name" value="Choline_transpo"/>
    <property type="match status" value="1"/>
</dbReference>
<keyword evidence="9" id="KW-1185">Reference proteome</keyword>
<evidence type="ECO:0000256" key="3">
    <source>
        <dbReference type="ARBA" id="ARBA00022692"/>
    </source>
</evidence>
<comment type="caution">
    <text evidence="8">The sequence shown here is derived from an EMBL/GenBank/DDBJ whole genome shotgun (WGS) entry which is preliminary data.</text>
</comment>
<name>A0A3S0ZG99_ELYCH</name>
<evidence type="ECO:0000256" key="7">
    <source>
        <dbReference type="RuleBase" id="RU368066"/>
    </source>
</evidence>
<feature type="transmembrane region" description="Helical" evidence="7">
    <location>
        <begin position="494"/>
        <end position="514"/>
    </location>
</feature>
<dbReference type="PANTHER" id="PTHR12385">
    <property type="entry name" value="CHOLINE TRANSPORTER-LIKE (SLC FAMILY 44)"/>
    <property type="match status" value="1"/>
</dbReference>
<feature type="transmembrane region" description="Helical" evidence="7">
    <location>
        <begin position="339"/>
        <end position="372"/>
    </location>
</feature>
<dbReference type="GO" id="GO:0005886">
    <property type="term" value="C:plasma membrane"/>
    <property type="evidence" value="ECO:0007669"/>
    <property type="project" value="UniProtKB-SubCell"/>
</dbReference>
<keyword evidence="3 7" id="KW-0812">Transmembrane</keyword>
<evidence type="ECO:0000313" key="8">
    <source>
        <dbReference type="EMBL" id="RUS76954.1"/>
    </source>
</evidence>
<keyword evidence="6" id="KW-0325">Glycoprotein</keyword>
<accession>A0A3S0ZG99</accession>
<sequence length="597" mass="68623">METEKEKKFLTYSETWRSSTFNLMASRSDLICVNKVNLDQSPYKEMSTDELVKKNLCASYYLDSKPILGRCIPRIFYDILDVTKSVVDDSGNNTLQRANGEVVTVRDIKEGTIKLLKFFKLKGVAELLFNDVIKSWHIIIACLFVAVILAMIWIVLLRWVTHIAVWLSIILFICLFGFATGFSFYKYVQVRDMNVTEEYKLPETFTFELDYVLSLERTWLVFGCTAGAILLIFVLIILGLCSRIILATNIIAEASVAVSHMWCVLLWPLVPFLLQLLVIVYSITSMVYIVSMGEKQYMNGTSDILELFDRVPCNPEGNSTFSELCGFVKYGGDTYKTAMLIWMVFMFFWLMNFVIALEEMSLAGAFASYYWAWDKSRDIPAFPLVSSFWRCLRYHTGSLAFGSLIIALVQMIVSALEYLNRKLKGSENDVAKFIIKCLRCCFWCLEKFLRYINRNAYIVIAVHGRNFCSAAQHGFLLVMRNVLRAAILDKVCDFLMLVSKLLVTAASGAVAYFWFQNEVPFVDKYVPDVHHFLAPVLLVVVGSYLIVDSFFDVYSMAVDTIFICFLEDIERNDGSKDRPYYMTKTRNLRKFLKNKNE</sequence>
<proteinExistence type="inferred from homology"/>
<feature type="transmembrane region" description="Helical" evidence="7">
    <location>
        <begin position="529"/>
        <end position="547"/>
    </location>
</feature>
<comment type="function">
    <text evidence="7">Choline transporter.</text>
</comment>
<dbReference type="GO" id="GO:0022857">
    <property type="term" value="F:transmembrane transporter activity"/>
    <property type="evidence" value="ECO:0007669"/>
    <property type="project" value="UniProtKB-UniRule"/>
</dbReference>
<evidence type="ECO:0000256" key="2">
    <source>
        <dbReference type="ARBA" id="ARBA00007168"/>
    </source>
</evidence>
<dbReference type="PANTHER" id="PTHR12385:SF14">
    <property type="entry name" value="CHOLINE TRANSPORTER-LIKE 2"/>
    <property type="match status" value="1"/>
</dbReference>
<feature type="transmembrane region" description="Helical" evidence="7">
    <location>
        <begin position="163"/>
        <end position="185"/>
    </location>
</feature>
<dbReference type="EMBL" id="RQTK01000621">
    <property type="protein sequence ID" value="RUS76954.1"/>
    <property type="molecule type" value="Genomic_DNA"/>
</dbReference>
<feature type="transmembrane region" description="Helical" evidence="7">
    <location>
        <begin position="392"/>
        <end position="416"/>
    </location>
</feature>
<evidence type="ECO:0000256" key="5">
    <source>
        <dbReference type="ARBA" id="ARBA00023136"/>
    </source>
</evidence>
<feature type="transmembrane region" description="Helical" evidence="7">
    <location>
        <begin position="219"/>
        <end position="238"/>
    </location>
</feature>